<reference evidence="8 9" key="1">
    <citation type="submission" date="2016-11" db="EMBL/GenBank/DDBJ databases">
        <title>Genome sequences of unsequenced Mycobacteria.</title>
        <authorList>
            <person name="Greninger A.L."/>
            <person name="Fang F."/>
            <person name="Jerome K.R."/>
        </authorList>
    </citation>
    <scope>NUCLEOTIDE SEQUENCE [LARGE SCALE GENOMIC DNA]</scope>
    <source>
        <strain evidence="8 9">M11</strain>
    </source>
</reference>
<dbReference type="GO" id="GO:0046872">
    <property type="term" value="F:metal ion binding"/>
    <property type="evidence" value="ECO:0007669"/>
    <property type="project" value="UniProtKB-KW"/>
</dbReference>
<sequence length="114" mass="12894">MTLVDGPDGSIGLFRRGDTVYALRNWCPHNGAPVCLGPVSGTNVSKGGYEVEHVREGEILVCPWHKWEFELATGMSITKPVKKVESYKVVIENDRVYLVIRRLRKRKNVDTTHD</sequence>
<evidence type="ECO:0000256" key="1">
    <source>
        <dbReference type="ARBA" id="ARBA00022714"/>
    </source>
</evidence>
<dbReference type="InterPro" id="IPR017941">
    <property type="entry name" value="Rieske_2Fe-2S"/>
</dbReference>
<dbReference type="PANTHER" id="PTHR21496:SF0">
    <property type="entry name" value="RIESKE DOMAIN-CONTAINING PROTEIN"/>
    <property type="match status" value="1"/>
</dbReference>
<dbReference type="Proteomes" id="UP000186438">
    <property type="component" value="Unassembled WGS sequence"/>
</dbReference>
<dbReference type="SUPFAM" id="SSF50022">
    <property type="entry name" value="ISP domain"/>
    <property type="match status" value="1"/>
</dbReference>
<dbReference type="Gene3D" id="2.102.10.10">
    <property type="entry name" value="Rieske [2Fe-2S] iron-sulphur domain"/>
    <property type="match status" value="1"/>
</dbReference>
<keyword evidence="2" id="KW-0479">Metal-binding</keyword>
<keyword evidence="1" id="KW-0001">2Fe-2S</keyword>
<evidence type="ECO:0000259" key="7">
    <source>
        <dbReference type="PROSITE" id="PS51296"/>
    </source>
</evidence>
<keyword evidence="9" id="KW-1185">Reference proteome</keyword>
<keyword evidence="3" id="KW-0408">Iron</keyword>
<keyword evidence="4" id="KW-0411">Iron-sulfur</keyword>
<dbReference type="InterPro" id="IPR036922">
    <property type="entry name" value="Rieske_2Fe-2S_sf"/>
</dbReference>
<gene>
    <name evidence="8" type="ORF">BRW65_00930</name>
</gene>
<dbReference type="EMBL" id="MPNT01000001">
    <property type="protein sequence ID" value="OJZ76346.1"/>
    <property type="molecule type" value="Genomic_DNA"/>
</dbReference>
<evidence type="ECO:0000313" key="8">
    <source>
        <dbReference type="EMBL" id="OJZ76346.1"/>
    </source>
</evidence>
<protein>
    <recommendedName>
        <fullName evidence="7">Rieske domain-containing protein</fullName>
    </recommendedName>
</protein>
<dbReference type="PROSITE" id="PS51296">
    <property type="entry name" value="RIESKE"/>
    <property type="match status" value="1"/>
</dbReference>
<comment type="caution">
    <text evidence="8">The sequence shown here is derived from an EMBL/GenBank/DDBJ whole genome shotgun (WGS) entry which is preliminary data.</text>
</comment>
<accession>A0A1Q4I391</accession>
<evidence type="ECO:0000256" key="2">
    <source>
        <dbReference type="ARBA" id="ARBA00022723"/>
    </source>
</evidence>
<evidence type="ECO:0000256" key="4">
    <source>
        <dbReference type="ARBA" id="ARBA00023014"/>
    </source>
</evidence>
<comment type="similarity">
    <text evidence="6">Belongs to the bacterial ring-hydroxylating dioxygenase ferredoxin component family.</text>
</comment>
<evidence type="ECO:0000256" key="3">
    <source>
        <dbReference type="ARBA" id="ARBA00023004"/>
    </source>
</evidence>
<feature type="domain" description="Rieske" evidence="7">
    <location>
        <begin position="1"/>
        <end position="98"/>
    </location>
</feature>
<organism evidence="8 9">
    <name type="scientific">Mycobacterium paraffinicum</name>
    <dbReference type="NCBI Taxonomy" id="53378"/>
    <lineage>
        <taxon>Bacteria</taxon>
        <taxon>Bacillati</taxon>
        <taxon>Actinomycetota</taxon>
        <taxon>Actinomycetes</taxon>
        <taxon>Mycobacteriales</taxon>
        <taxon>Mycobacteriaceae</taxon>
        <taxon>Mycobacterium</taxon>
    </lineage>
</organism>
<evidence type="ECO:0000256" key="5">
    <source>
        <dbReference type="ARBA" id="ARBA00034078"/>
    </source>
</evidence>
<dbReference type="PANTHER" id="PTHR21496">
    <property type="entry name" value="FERREDOXIN-RELATED"/>
    <property type="match status" value="1"/>
</dbReference>
<dbReference type="Pfam" id="PF00355">
    <property type="entry name" value="Rieske"/>
    <property type="match status" value="1"/>
</dbReference>
<proteinExistence type="inferred from homology"/>
<evidence type="ECO:0000256" key="6">
    <source>
        <dbReference type="ARBA" id="ARBA00038001"/>
    </source>
</evidence>
<dbReference type="STRING" id="53378.BRW65_00930"/>
<dbReference type="GO" id="GO:0004497">
    <property type="term" value="F:monooxygenase activity"/>
    <property type="evidence" value="ECO:0007669"/>
    <property type="project" value="UniProtKB-ARBA"/>
</dbReference>
<evidence type="ECO:0000313" key="9">
    <source>
        <dbReference type="Proteomes" id="UP000186438"/>
    </source>
</evidence>
<dbReference type="GO" id="GO:0051537">
    <property type="term" value="F:2 iron, 2 sulfur cluster binding"/>
    <property type="evidence" value="ECO:0007669"/>
    <property type="project" value="UniProtKB-KW"/>
</dbReference>
<dbReference type="GO" id="GO:0016705">
    <property type="term" value="F:oxidoreductase activity, acting on paired donors, with incorporation or reduction of molecular oxygen"/>
    <property type="evidence" value="ECO:0007669"/>
    <property type="project" value="UniProtKB-ARBA"/>
</dbReference>
<dbReference type="AlphaFoldDB" id="A0A1Q4I391"/>
<name>A0A1Q4I391_9MYCO</name>
<comment type="cofactor">
    <cofactor evidence="5">
        <name>[2Fe-2S] cluster</name>
        <dbReference type="ChEBI" id="CHEBI:190135"/>
    </cofactor>
</comment>